<comment type="caution">
    <text evidence="4">The sequence shown here is derived from an EMBL/GenBank/DDBJ whole genome shotgun (WGS) entry which is preliminary data.</text>
</comment>
<gene>
    <name evidence="4" type="ORF">KL859_03350</name>
</gene>
<dbReference type="PANTHER" id="PTHR32332">
    <property type="entry name" value="2-NITROPROPANE DIOXYGENASE"/>
    <property type="match status" value="1"/>
</dbReference>
<evidence type="ECO:0000313" key="4">
    <source>
        <dbReference type="EMBL" id="MBU8821907.1"/>
    </source>
</evidence>
<name>A0ABS6HGU4_MYCGD</name>
<dbReference type="EMBL" id="JAHBOM010000002">
    <property type="protein sequence ID" value="MBU8821907.1"/>
    <property type="molecule type" value="Genomic_DNA"/>
</dbReference>
<dbReference type="PANTHER" id="PTHR32332:SF31">
    <property type="entry name" value="2-NITROPROPANE DIOXYGENASE FAMILY, PUTATIVE (AFU_ORTHOLOGUE AFUA_2G09850)-RELATED"/>
    <property type="match status" value="1"/>
</dbReference>
<dbReference type="InterPro" id="IPR004136">
    <property type="entry name" value="NMO"/>
</dbReference>
<keyword evidence="2" id="KW-0288">FMN</keyword>
<dbReference type="Gene3D" id="3.20.20.70">
    <property type="entry name" value="Aldolase class I"/>
    <property type="match status" value="1"/>
</dbReference>
<sequence>MSPVVSLTTTWSKQMGIDVPIVNAPMGGAAGGRLAAAVSVAGGLGMIGMGSSATAEQLRRELALLSELDRPFGIGLVHWVMTERPDLFDIALETGPALLSVSFGDDWAWVTRAHGAGVTVATQVATVEDALRAVDAGVDVLVARGAEGGGHGRPALGTLPLLTAVLDAVELPVLAAGGIASPRGLAAVLAAGAGAAWLGTVFTTCVEASTPPQARDQLLAAAGENTTLTTEFDIRAGYHWPADIPERVLTDPTGAATPVNAGQGVGMVNQSLTVAETMSRLSWGAEALLRRWS</sequence>
<evidence type="ECO:0000256" key="1">
    <source>
        <dbReference type="ARBA" id="ARBA00022630"/>
    </source>
</evidence>
<protein>
    <submittedName>
        <fullName evidence="4">Nitronate monooxygenase</fullName>
    </submittedName>
</protein>
<keyword evidence="4" id="KW-0503">Monooxygenase</keyword>
<dbReference type="CDD" id="cd04730">
    <property type="entry name" value="NPD_like"/>
    <property type="match status" value="1"/>
</dbReference>
<dbReference type="InterPro" id="IPR013785">
    <property type="entry name" value="Aldolase_TIM"/>
</dbReference>
<dbReference type="SUPFAM" id="SSF51412">
    <property type="entry name" value="Inosine monophosphate dehydrogenase (IMPDH)"/>
    <property type="match status" value="1"/>
</dbReference>
<evidence type="ECO:0000313" key="5">
    <source>
        <dbReference type="Proteomes" id="UP000696413"/>
    </source>
</evidence>
<evidence type="ECO:0000256" key="3">
    <source>
        <dbReference type="ARBA" id="ARBA00023002"/>
    </source>
</evidence>
<reference evidence="4 5" key="1">
    <citation type="submission" date="2021-05" db="EMBL/GenBank/DDBJ databases">
        <title>Draft Genome Sequences of Clinical Respiratory Isolates of Mycobacterium goodii Recovered in Ireland.</title>
        <authorList>
            <person name="Flanagan P.R."/>
            <person name="Mok S."/>
            <person name="Roycroft E."/>
            <person name="Rogers T.R."/>
            <person name="Fitzgibbon M."/>
        </authorList>
    </citation>
    <scope>NUCLEOTIDE SEQUENCE [LARGE SCALE GENOMIC DNA]</scope>
    <source>
        <strain evidence="4 5">14IE55</strain>
    </source>
</reference>
<proteinExistence type="predicted"/>
<organism evidence="4 5">
    <name type="scientific">Mycolicibacterium goodii</name>
    <name type="common">Mycobacterium goodii</name>
    <dbReference type="NCBI Taxonomy" id="134601"/>
    <lineage>
        <taxon>Bacteria</taxon>
        <taxon>Bacillati</taxon>
        <taxon>Actinomycetota</taxon>
        <taxon>Actinomycetes</taxon>
        <taxon>Mycobacteriales</taxon>
        <taxon>Mycobacteriaceae</taxon>
        <taxon>Mycolicibacterium</taxon>
    </lineage>
</organism>
<dbReference type="Proteomes" id="UP000696413">
    <property type="component" value="Unassembled WGS sequence"/>
</dbReference>
<evidence type="ECO:0000256" key="2">
    <source>
        <dbReference type="ARBA" id="ARBA00022643"/>
    </source>
</evidence>
<dbReference type="Pfam" id="PF03060">
    <property type="entry name" value="NMO"/>
    <property type="match status" value="1"/>
</dbReference>
<accession>A0ABS6HGU4</accession>
<dbReference type="GO" id="GO:0004497">
    <property type="term" value="F:monooxygenase activity"/>
    <property type="evidence" value="ECO:0007669"/>
    <property type="project" value="UniProtKB-KW"/>
</dbReference>
<keyword evidence="1" id="KW-0285">Flavoprotein</keyword>
<keyword evidence="3" id="KW-0560">Oxidoreductase</keyword>
<keyword evidence="5" id="KW-1185">Reference proteome</keyword>